<keyword evidence="2" id="KW-1185">Reference proteome</keyword>
<accession>A0ABD2P7G3</accession>
<evidence type="ECO:0000313" key="1">
    <source>
        <dbReference type="EMBL" id="KAL3286764.1"/>
    </source>
</evidence>
<dbReference type="Proteomes" id="UP001516400">
    <property type="component" value="Unassembled WGS sequence"/>
</dbReference>
<dbReference type="AlphaFoldDB" id="A0ABD2P7G3"/>
<evidence type="ECO:0000313" key="2">
    <source>
        <dbReference type="Proteomes" id="UP001516400"/>
    </source>
</evidence>
<gene>
    <name evidence="1" type="ORF">HHI36_001257</name>
</gene>
<name>A0ABD2P7G3_9CUCU</name>
<comment type="caution">
    <text evidence="1">The sequence shown here is derived from an EMBL/GenBank/DDBJ whole genome shotgun (WGS) entry which is preliminary data.</text>
</comment>
<sequence>MVRNIALEKKLKHITTLTEVTDLVCARAVSIRENNRIPINTKKVVFKPDTERPWKICLKGIRAQKKLFRLVKAVAYEFSETKGTKVKQRIAAMCDMLKQMIRVLRNRTRRYNEKRKRRRNNKMYRANQK</sequence>
<proteinExistence type="predicted"/>
<protein>
    <recommendedName>
        <fullName evidence="3">60S ribosomal protein L36</fullName>
    </recommendedName>
</protein>
<organism evidence="1 2">
    <name type="scientific">Cryptolaemus montrouzieri</name>
    <dbReference type="NCBI Taxonomy" id="559131"/>
    <lineage>
        <taxon>Eukaryota</taxon>
        <taxon>Metazoa</taxon>
        <taxon>Ecdysozoa</taxon>
        <taxon>Arthropoda</taxon>
        <taxon>Hexapoda</taxon>
        <taxon>Insecta</taxon>
        <taxon>Pterygota</taxon>
        <taxon>Neoptera</taxon>
        <taxon>Endopterygota</taxon>
        <taxon>Coleoptera</taxon>
        <taxon>Polyphaga</taxon>
        <taxon>Cucujiformia</taxon>
        <taxon>Coccinelloidea</taxon>
        <taxon>Coccinellidae</taxon>
        <taxon>Scymninae</taxon>
        <taxon>Scymnini</taxon>
        <taxon>Cryptolaemus</taxon>
    </lineage>
</organism>
<reference evidence="1 2" key="1">
    <citation type="journal article" date="2021" name="BMC Biol.">
        <title>Horizontally acquired antibacterial genes associated with adaptive radiation of ladybird beetles.</title>
        <authorList>
            <person name="Li H.S."/>
            <person name="Tang X.F."/>
            <person name="Huang Y.H."/>
            <person name="Xu Z.Y."/>
            <person name="Chen M.L."/>
            <person name="Du X.Y."/>
            <person name="Qiu B.Y."/>
            <person name="Chen P.T."/>
            <person name="Zhang W."/>
            <person name="Slipinski A."/>
            <person name="Escalona H.E."/>
            <person name="Waterhouse R.M."/>
            <person name="Zwick A."/>
            <person name="Pang H."/>
        </authorList>
    </citation>
    <scope>NUCLEOTIDE SEQUENCE [LARGE SCALE GENOMIC DNA]</scope>
    <source>
        <strain evidence="1">SYSU2018</strain>
    </source>
</reference>
<dbReference type="EMBL" id="JABFTP020000185">
    <property type="protein sequence ID" value="KAL3286764.1"/>
    <property type="molecule type" value="Genomic_DNA"/>
</dbReference>
<evidence type="ECO:0008006" key="3">
    <source>
        <dbReference type="Google" id="ProtNLM"/>
    </source>
</evidence>